<protein>
    <submittedName>
        <fullName evidence="2">Uncharacterized protein</fullName>
    </submittedName>
</protein>
<feature type="compositionally biased region" description="Polar residues" evidence="1">
    <location>
        <begin position="17"/>
        <end position="27"/>
    </location>
</feature>
<reference evidence="2 3" key="1">
    <citation type="submission" date="2006-10" db="EMBL/GenBank/DDBJ databases">
        <authorList>
            <person name="Fleischmann R.D."/>
            <person name="Dodson R.J."/>
            <person name="Haft D.H."/>
            <person name="Merkel J.S."/>
            <person name="Nelson W.C."/>
            <person name="Fraser C.M."/>
        </authorList>
    </citation>
    <scope>NUCLEOTIDE SEQUENCE [LARGE SCALE GENOMIC DNA]</scope>
    <source>
        <strain evidence="2 3">104</strain>
    </source>
</reference>
<evidence type="ECO:0000256" key="1">
    <source>
        <dbReference type="SAM" id="MobiDB-lite"/>
    </source>
</evidence>
<gene>
    <name evidence="2" type="ordered locus">MAV_3648</name>
</gene>
<dbReference type="EMBL" id="CP000479">
    <property type="protein sequence ID" value="ABK66873.1"/>
    <property type="molecule type" value="Genomic_DNA"/>
</dbReference>
<dbReference type="HOGENOM" id="CLU_1925229_0_0_11"/>
<dbReference type="RefSeq" id="WP_011725590.1">
    <property type="nucleotide sequence ID" value="NC_008595.1"/>
</dbReference>
<proteinExistence type="predicted"/>
<sequence length="131" mass="15248">MTTADEDDVKRWAFRVQPQTEQRNAGWQASYPGTDWSVSAPTEDEARQRLQEEVERRRAAGEDPFAAIYRRHLRETIPGVYAMDNALYREIARKSGYDQNALQQVFEEAERRRALGKPYTKVEYQAEHPDG</sequence>
<feature type="region of interest" description="Disordered" evidence="1">
    <location>
        <begin position="17"/>
        <end position="44"/>
    </location>
</feature>
<dbReference type="Proteomes" id="UP000001574">
    <property type="component" value="Chromosome"/>
</dbReference>
<evidence type="ECO:0000313" key="3">
    <source>
        <dbReference type="Proteomes" id="UP000001574"/>
    </source>
</evidence>
<organism evidence="2 3">
    <name type="scientific">Mycobacterium avium (strain 104)</name>
    <dbReference type="NCBI Taxonomy" id="243243"/>
    <lineage>
        <taxon>Bacteria</taxon>
        <taxon>Bacillati</taxon>
        <taxon>Actinomycetota</taxon>
        <taxon>Actinomycetes</taxon>
        <taxon>Mycobacteriales</taxon>
        <taxon>Mycobacteriaceae</taxon>
        <taxon>Mycobacterium</taxon>
        <taxon>Mycobacterium avium complex (MAC)</taxon>
    </lineage>
</organism>
<dbReference type="KEGG" id="mav:MAV_3648"/>
<name>A0A0H2ZXZ4_MYCA1</name>
<dbReference type="AlphaFoldDB" id="A0A0H2ZXZ4"/>
<evidence type="ECO:0000313" key="2">
    <source>
        <dbReference type="EMBL" id="ABK66873.1"/>
    </source>
</evidence>
<accession>A0A0H2ZXZ4</accession>